<dbReference type="AlphaFoldDB" id="A0A645EMS0"/>
<gene>
    <name evidence="1" type="ORF">SDC9_149952</name>
</gene>
<name>A0A645EMS0_9ZZZZ</name>
<reference evidence="1" key="1">
    <citation type="submission" date="2019-08" db="EMBL/GenBank/DDBJ databases">
        <authorList>
            <person name="Kucharzyk K."/>
            <person name="Murdoch R.W."/>
            <person name="Higgins S."/>
            <person name="Loffler F."/>
        </authorList>
    </citation>
    <scope>NUCLEOTIDE SEQUENCE</scope>
</reference>
<accession>A0A645EMS0</accession>
<sequence>MYKFSFNSNSIYVTLNLFTYITKGIIYPYGQLCLSSNINLVAYTLSISAPKAFNFFSIET</sequence>
<evidence type="ECO:0000313" key="1">
    <source>
        <dbReference type="EMBL" id="MPN02736.1"/>
    </source>
</evidence>
<protein>
    <submittedName>
        <fullName evidence="1">Uncharacterized protein</fullName>
    </submittedName>
</protein>
<comment type="caution">
    <text evidence="1">The sequence shown here is derived from an EMBL/GenBank/DDBJ whole genome shotgun (WGS) entry which is preliminary data.</text>
</comment>
<proteinExistence type="predicted"/>
<organism evidence="1">
    <name type="scientific">bioreactor metagenome</name>
    <dbReference type="NCBI Taxonomy" id="1076179"/>
    <lineage>
        <taxon>unclassified sequences</taxon>
        <taxon>metagenomes</taxon>
        <taxon>ecological metagenomes</taxon>
    </lineage>
</organism>
<dbReference type="EMBL" id="VSSQ01048687">
    <property type="protein sequence ID" value="MPN02736.1"/>
    <property type="molecule type" value="Genomic_DNA"/>
</dbReference>